<dbReference type="EMBL" id="JAMKFB020000019">
    <property type="protein sequence ID" value="KAL0166208.1"/>
    <property type="molecule type" value="Genomic_DNA"/>
</dbReference>
<protein>
    <submittedName>
        <fullName evidence="1">Uncharacterized protein</fullName>
    </submittedName>
</protein>
<evidence type="ECO:0000313" key="2">
    <source>
        <dbReference type="Proteomes" id="UP001529510"/>
    </source>
</evidence>
<comment type="caution">
    <text evidence="1">The sequence shown here is derived from an EMBL/GenBank/DDBJ whole genome shotgun (WGS) entry which is preliminary data.</text>
</comment>
<evidence type="ECO:0000313" key="1">
    <source>
        <dbReference type="EMBL" id="KAL0166208.1"/>
    </source>
</evidence>
<organism evidence="1 2">
    <name type="scientific">Cirrhinus mrigala</name>
    <name type="common">Mrigala</name>
    <dbReference type="NCBI Taxonomy" id="683832"/>
    <lineage>
        <taxon>Eukaryota</taxon>
        <taxon>Metazoa</taxon>
        <taxon>Chordata</taxon>
        <taxon>Craniata</taxon>
        <taxon>Vertebrata</taxon>
        <taxon>Euteleostomi</taxon>
        <taxon>Actinopterygii</taxon>
        <taxon>Neopterygii</taxon>
        <taxon>Teleostei</taxon>
        <taxon>Ostariophysi</taxon>
        <taxon>Cypriniformes</taxon>
        <taxon>Cyprinidae</taxon>
        <taxon>Labeoninae</taxon>
        <taxon>Labeonini</taxon>
        <taxon>Cirrhinus</taxon>
    </lineage>
</organism>
<name>A0ABD0NWF1_CIRMR</name>
<dbReference type="AlphaFoldDB" id="A0ABD0NWF1"/>
<dbReference type="Proteomes" id="UP001529510">
    <property type="component" value="Unassembled WGS sequence"/>
</dbReference>
<accession>A0ABD0NWF1</accession>
<feature type="non-terminal residue" evidence="1">
    <location>
        <position position="58"/>
    </location>
</feature>
<feature type="non-terminal residue" evidence="1">
    <location>
        <position position="1"/>
    </location>
</feature>
<sequence length="58" mass="6835">VLTVWHVTAGRASEDHRVQRVSQAAPEKLVLLDFLDFVKQLHVWQRLPTLLPDYKRQE</sequence>
<proteinExistence type="predicted"/>
<keyword evidence="2" id="KW-1185">Reference proteome</keyword>
<reference evidence="1 2" key="1">
    <citation type="submission" date="2024-05" db="EMBL/GenBank/DDBJ databases">
        <title>Genome sequencing and assembly of Indian major carp, Cirrhinus mrigala (Hamilton, 1822).</title>
        <authorList>
            <person name="Mohindra V."/>
            <person name="Chowdhury L.M."/>
            <person name="Lal K."/>
            <person name="Jena J.K."/>
        </authorList>
    </citation>
    <scope>NUCLEOTIDE SEQUENCE [LARGE SCALE GENOMIC DNA]</scope>
    <source>
        <strain evidence="1">CM1030</strain>
        <tissue evidence="1">Blood</tissue>
    </source>
</reference>
<gene>
    <name evidence="1" type="ORF">M9458_038052</name>
</gene>